<organism evidence="2 3">
    <name type="scientific">Paenibacillus timonensis</name>
    <dbReference type="NCBI Taxonomy" id="225915"/>
    <lineage>
        <taxon>Bacteria</taxon>
        <taxon>Bacillati</taxon>
        <taxon>Bacillota</taxon>
        <taxon>Bacilli</taxon>
        <taxon>Bacillales</taxon>
        <taxon>Paenibacillaceae</taxon>
        <taxon>Paenibacillus</taxon>
    </lineage>
</organism>
<protein>
    <submittedName>
        <fullName evidence="2">Nuclear transport factor 2 family protein</fullName>
    </submittedName>
</protein>
<dbReference type="Gene3D" id="3.10.450.50">
    <property type="match status" value="1"/>
</dbReference>
<dbReference type="InterPro" id="IPR037401">
    <property type="entry name" value="SnoaL-like"/>
</dbReference>
<gene>
    <name evidence="2" type="ORF">ACFQ2Z_02645</name>
</gene>
<comment type="caution">
    <text evidence="2">The sequence shown here is derived from an EMBL/GenBank/DDBJ whole genome shotgun (WGS) entry which is preliminary data.</text>
</comment>
<dbReference type="SUPFAM" id="SSF54427">
    <property type="entry name" value="NTF2-like"/>
    <property type="match status" value="1"/>
</dbReference>
<keyword evidence="3" id="KW-1185">Reference proteome</keyword>
<name>A0ABW3S625_9BACL</name>
<feature type="domain" description="SnoaL-like" evidence="1">
    <location>
        <begin position="14"/>
        <end position="108"/>
    </location>
</feature>
<evidence type="ECO:0000313" key="2">
    <source>
        <dbReference type="EMBL" id="MFD1180247.1"/>
    </source>
</evidence>
<dbReference type="EMBL" id="JBHTKZ010000002">
    <property type="protein sequence ID" value="MFD1180247.1"/>
    <property type="molecule type" value="Genomic_DNA"/>
</dbReference>
<dbReference type="InterPro" id="IPR032710">
    <property type="entry name" value="NTF2-like_dom_sf"/>
</dbReference>
<dbReference type="Proteomes" id="UP001597211">
    <property type="component" value="Unassembled WGS sequence"/>
</dbReference>
<reference evidence="3" key="1">
    <citation type="journal article" date="2019" name="Int. J. Syst. Evol. Microbiol.">
        <title>The Global Catalogue of Microorganisms (GCM) 10K type strain sequencing project: providing services to taxonomists for standard genome sequencing and annotation.</title>
        <authorList>
            <consortium name="The Broad Institute Genomics Platform"/>
            <consortium name="The Broad Institute Genome Sequencing Center for Infectious Disease"/>
            <person name="Wu L."/>
            <person name="Ma J."/>
        </authorList>
    </citation>
    <scope>NUCLEOTIDE SEQUENCE [LARGE SCALE GENOMIC DNA]</scope>
    <source>
        <strain evidence="3">CCUG 48216</strain>
    </source>
</reference>
<dbReference type="RefSeq" id="WP_240267412.1">
    <property type="nucleotide sequence ID" value="NZ_JAKSXN010000001.1"/>
</dbReference>
<proteinExistence type="predicted"/>
<dbReference type="Pfam" id="PF12680">
    <property type="entry name" value="SnoaL_2"/>
    <property type="match status" value="1"/>
</dbReference>
<accession>A0ABW3S625</accession>
<evidence type="ECO:0000259" key="1">
    <source>
        <dbReference type="Pfam" id="PF12680"/>
    </source>
</evidence>
<sequence>MAQNDIEAGLPQTIRDFFRASNAHRTEDLLACFADNGEVLDDGGRYEGRDMIRAWSGQNYIGAQVHAEPIGMEPREGEWAVQVDITGDYPGGPYRFWFCFTLDQGRISKLEIMEVSA</sequence>
<evidence type="ECO:0000313" key="3">
    <source>
        <dbReference type="Proteomes" id="UP001597211"/>
    </source>
</evidence>